<reference evidence="1" key="2">
    <citation type="submission" date="2025-03" db="EMBL/GenBank/DDBJ databases">
        <authorList>
            <consortium name="ELIXIR-Norway"/>
            <consortium name="Elixir Norway"/>
        </authorList>
    </citation>
    <scope>NUCLEOTIDE SEQUENCE</scope>
</reference>
<name>A0AC59ZQX0_RANTA</name>
<evidence type="ECO:0000313" key="2">
    <source>
        <dbReference type="Proteomes" id="UP001162501"/>
    </source>
</evidence>
<accession>A0AC59ZQX0</accession>
<dbReference type="EMBL" id="OX596115">
    <property type="protein sequence ID" value="CAN0473354.1"/>
    <property type="molecule type" value="Genomic_DNA"/>
</dbReference>
<gene>
    <name evidence="1" type="ORF">MRATA1EN22A_LOCUS20651</name>
</gene>
<proteinExistence type="predicted"/>
<protein>
    <submittedName>
        <fullName evidence="1">Uncharacterized protein</fullName>
    </submittedName>
</protein>
<dbReference type="Proteomes" id="UP001162501">
    <property type="component" value="Chromosome 31"/>
</dbReference>
<reference evidence="1" key="1">
    <citation type="submission" date="2023-05" db="EMBL/GenBank/DDBJ databases">
        <authorList>
            <consortium name="ELIXIR-Norway"/>
        </authorList>
    </citation>
    <scope>NUCLEOTIDE SEQUENCE</scope>
</reference>
<evidence type="ECO:0000313" key="1">
    <source>
        <dbReference type="EMBL" id="CAN0473354.1"/>
    </source>
</evidence>
<sequence length="143" mass="15315">MRGCSHLGGPGHTDRAHLSGLKPQECGAETTEPRPRALRMDADGLVLGFLKGLVHTSGCRPGVCVQRRKNAGGGRTKAMCQPESRSGLRQIEKPGVQANMLPTSSDVFPSFEETPLGVTSSPPCPSKTRDSNKSCRHRLDLPD</sequence>
<organism evidence="1 2">
    <name type="scientific">Rangifer tarandus platyrhynchus</name>
    <name type="common">Svalbard reindeer</name>
    <dbReference type="NCBI Taxonomy" id="3082113"/>
    <lineage>
        <taxon>Eukaryota</taxon>
        <taxon>Metazoa</taxon>
        <taxon>Chordata</taxon>
        <taxon>Craniata</taxon>
        <taxon>Vertebrata</taxon>
        <taxon>Euteleostomi</taxon>
        <taxon>Mammalia</taxon>
        <taxon>Eutheria</taxon>
        <taxon>Laurasiatheria</taxon>
        <taxon>Artiodactyla</taxon>
        <taxon>Ruminantia</taxon>
        <taxon>Pecora</taxon>
        <taxon>Cervidae</taxon>
        <taxon>Odocoileinae</taxon>
        <taxon>Rangifer</taxon>
    </lineage>
</organism>